<dbReference type="Proteomes" id="UP000824120">
    <property type="component" value="Chromosome 2"/>
</dbReference>
<evidence type="ECO:0000313" key="2">
    <source>
        <dbReference type="Proteomes" id="UP000824120"/>
    </source>
</evidence>
<dbReference type="AlphaFoldDB" id="A0A9J6A8Z1"/>
<gene>
    <name evidence="1" type="ORF">H5410_006368</name>
</gene>
<dbReference type="OrthoDB" id="1305822at2759"/>
<evidence type="ECO:0000313" key="1">
    <source>
        <dbReference type="EMBL" id="KAG5621150.1"/>
    </source>
</evidence>
<keyword evidence="2" id="KW-1185">Reference proteome</keyword>
<sequence length="97" mass="11738">MQGEEHLGFIIQEDIEINNDVAYRIGAECVKWRLKFEILCYTNVLSKGKFYKVMVIPTLIYHIWGKMLSIYDAYVQKINIATRRIFRWMCWHIMIYI</sequence>
<dbReference type="EMBL" id="JACXVP010000002">
    <property type="protein sequence ID" value="KAG5621150.1"/>
    <property type="molecule type" value="Genomic_DNA"/>
</dbReference>
<name>A0A9J6A8Z1_SOLCO</name>
<accession>A0A9J6A8Z1</accession>
<proteinExistence type="predicted"/>
<reference evidence="1 2" key="1">
    <citation type="submission" date="2020-09" db="EMBL/GenBank/DDBJ databases">
        <title>De no assembly of potato wild relative species, Solanum commersonii.</title>
        <authorList>
            <person name="Cho K."/>
        </authorList>
    </citation>
    <scope>NUCLEOTIDE SEQUENCE [LARGE SCALE GENOMIC DNA]</scope>
    <source>
        <strain evidence="1">LZ3.2</strain>
        <tissue evidence="1">Leaf</tissue>
    </source>
</reference>
<comment type="caution">
    <text evidence="1">The sequence shown here is derived from an EMBL/GenBank/DDBJ whole genome shotgun (WGS) entry which is preliminary data.</text>
</comment>
<organism evidence="1 2">
    <name type="scientific">Solanum commersonii</name>
    <name type="common">Commerson's wild potato</name>
    <name type="synonym">Commerson's nightshade</name>
    <dbReference type="NCBI Taxonomy" id="4109"/>
    <lineage>
        <taxon>Eukaryota</taxon>
        <taxon>Viridiplantae</taxon>
        <taxon>Streptophyta</taxon>
        <taxon>Embryophyta</taxon>
        <taxon>Tracheophyta</taxon>
        <taxon>Spermatophyta</taxon>
        <taxon>Magnoliopsida</taxon>
        <taxon>eudicotyledons</taxon>
        <taxon>Gunneridae</taxon>
        <taxon>Pentapetalae</taxon>
        <taxon>asterids</taxon>
        <taxon>lamiids</taxon>
        <taxon>Solanales</taxon>
        <taxon>Solanaceae</taxon>
        <taxon>Solanoideae</taxon>
        <taxon>Solaneae</taxon>
        <taxon>Solanum</taxon>
    </lineage>
</organism>
<protein>
    <submittedName>
        <fullName evidence="1">Uncharacterized protein</fullName>
    </submittedName>
</protein>